<gene>
    <name evidence="1" type="ORF">ASIM_LOCUS5174</name>
</gene>
<dbReference type="Proteomes" id="UP000267096">
    <property type="component" value="Unassembled WGS sequence"/>
</dbReference>
<reference evidence="3" key="1">
    <citation type="submission" date="2017-02" db="UniProtKB">
        <authorList>
            <consortium name="WormBaseParasite"/>
        </authorList>
    </citation>
    <scope>IDENTIFICATION</scope>
</reference>
<dbReference type="EMBL" id="UYRR01009832">
    <property type="protein sequence ID" value="VDK25113.1"/>
    <property type="molecule type" value="Genomic_DNA"/>
</dbReference>
<reference evidence="1 2" key="2">
    <citation type="submission" date="2018-11" db="EMBL/GenBank/DDBJ databases">
        <authorList>
            <consortium name="Pathogen Informatics"/>
        </authorList>
    </citation>
    <scope>NUCLEOTIDE SEQUENCE [LARGE SCALE GENOMIC DNA]</scope>
</reference>
<name>A0A0M3JCP0_ANISI</name>
<proteinExistence type="predicted"/>
<evidence type="ECO:0000313" key="2">
    <source>
        <dbReference type="Proteomes" id="UP000267096"/>
    </source>
</evidence>
<accession>A0A0M3JCP0</accession>
<organism evidence="3">
    <name type="scientific">Anisakis simplex</name>
    <name type="common">Herring worm</name>
    <dbReference type="NCBI Taxonomy" id="6269"/>
    <lineage>
        <taxon>Eukaryota</taxon>
        <taxon>Metazoa</taxon>
        <taxon>Ecdysozoa</taxon>
        <taxon>Nematoda</taxon>
        <taxon>Chromadorea</taxon>
        <taxon>Rhabditida</taxon>
        <taxon>Spirurina</taxon>
        <taxon>Ascaridomorpha</taxon>
        <taxon>Ascaridoidea</taxon>
        <taxon>Anisakidae</taxon>
        <taxon>Anisakis</taxon>
        <taxon>Anisakis simplex complex</taxon>
    </lineage>
</organism>
<evidence type="ECO:0000313" key="3">
    <source>
        <dbReference type="WBParaSite" id="ASIM_0000537301-mRNA-1"/>
    </source>
</evidence>
<evidence type="ECO:0000313" key="1">
    <source>
        <dbReference type="EMBL" id="VDK25113.1"/>
    </source>
</evidence>
<dbReference type="OrthoDB" id="5874952at2759"/>
<protein>
    <submittedName>
        <fullName evidence="1 3">Uncharacterized protein</fullName>
    </submittedName>
</protein>
<dbReference type="WBParaSite" id="ASIM_0000537301-mRNA-1">
    <property type="protein sequence ID" value="ASIM_0000537301-mRNA-1"/>
    <property type="gene ID" value="ASIM_0000537301"/>
</dbReference>
<keyword evidence="2" id="KW-1185">Reference proteome</keyword>
<dbReference type="AlphaFoldDB" id="A0A0M3JCP0"/>
<sequence>MKSRALFLKNRSQKMLKERLSKYRLVSPRLNTSALDDPMTSDTTIRTLAITRKTSSVARRLADLNRSQNKAVTSELLLLRACVFLLTSLIVIKL</sequence>